<sequence length="236" mass="25821">MAGHTALIIGANRGLGLGLLKVFKENGYEVFGTIRAQTRSDPSFKDLQATGATIIDLDYLEEETIAAAAEAYGKDRPLSVLVNCAGVEVDPKSWLETTAENMVHKYRVMTVGPFLASKYFLPNLQKSKAAKIVNITSEWASIGGNEANDCGTYVSYRVPKTALNSLSVTIGLELKAANENITVLCLDPGDVPTKLSRWAGDIKLEDSVRGMHEQIEKATIEDSGLFVNWRGHRWPY</sequence>
<gene>
    <name evidence="1" type="ORF">H2200_001758</name>
</gene>
<accession>A0AA39CPY8</accession>
<dbReference type="AlphaFoldDB" id="A0AA39CPY8"/>
<keyword evidence="2" id="KW-1185">Reference proteome</keyword>
<dbReference type="Gene3D" id="3.40.50.720">
    <property type="entry name" value="NAD(P)-binding Rossmann-like Domain"/>
    <property type="match status" value="1"/>
</dbReference>
<dbReference type="InterPro" id="IPR036291">
    <property type="entry name" value="NAD(P)-bd_dom_sf"/>
</dbReference>
<dbReference type="GO" id="GO:0016616">
    <property type="term" value="F:oxidoreductase activity, acting on the CH-OH group of donors, NAD or NADP as acceptor"/>
    <property type="evidence" value="ECO:0007669"/>
    <property type="project" value="TreeGrafter"/>
</dbReference>
<dbReference type="Proteomes" id="UP001172673">
    <property type="component" value="Unassembled WGS sequence"/>
</dbReference>
<dbReference type="Pfam" id="PF00106">
    <property type="entry name" value="adh_short"/>
    <property type="match status" value="1"/>
</dbReference>
<proteinExistence type="predicted"/>
<dbReference type="EMBL" id="JAPDRK010000002">
    <property type="protein sequence ID" value="KAJ9615682.1"/>
    <property type="molecule type" value="Genomic_DNA"/>
</dbReference>
<dbReference type="InterPro" id="IPR002347">
    <property type="entry name" value="SDR_fam"/>
</dbReference>
<protein>
    <submittedName>
        <fullName evidence="1">Uncharacterized protein</fullName>
    </submittedName>
</protein>
<organism evidence="1 2">
    <name type="scientific">Cladophialophora chaetospira</name>
    <dbReference type="NCBI Taxonomy" id="386627"/>
    <lineage>
        <taxon>Eukaryota</taxon>
        <taxon>Fungi</taxon>
        <taxon>Dikarya</taxon>
        <taxon>Ascomycota</taxon>
        <taxon>Pezizomycotina</taxon>
        <taxon>Eurotiomycetes</taxon>
        <taxon>Chaetothyriomycetidae</taxon>
        <taxon>Chaetothyriales</taxon>
        <taxon>Herpotrichiellaceae</taxon>
        <taxon>Cladophialophora</taxon>
    </lineage>
</organism>
<reference evidence="1" key="1">
    <citation type="submission" date="2022-10" db="EMBL/GenBank/DDBJ databases">
        <title>Culturing micro-colonial fungi from biological soil crusts in the Mojave desert and describing Neophaeococcomyces mojavensis, and introducing the new genera and species Taxawa tesnikishii.</title>
        <authorList>
            <person name="Kurbessoian T."/>
            <person name="Stajich J.E."/>
        </authorList>
    </citation>
    <scope>NUCLEOTIDE SEQUENCE</scope>
    <source>
        <strain evidence="1">TK_41</strain>
    </source>
</reference>
<dbReference type="PANTHER" id="PTHR45458">
    <property type="entry name" value="SHORT-CHAIN DEHYDROGENASE/REDUCTASE SDR"/>
    <property type="match status" value="1"/>
</dbReference>
<evidence type="ECO:0000313" key="2">
    <source>
        <dbReference type="Proteomes" id="UP001172673"/>
    </source>
</evidence>
<dbReference type="SUPFAM" id="SSF51735">
    <property type="entry name" value="NAD(P)-binding Rossmann-fold domains"/>
    <property type="match status" value="1"/>
</dbReference>
<dbReference type="PANTHER" id="PTHR45458:SF1">
    <property type="entry name" value="SHORT CHAIN DEHYDROGENASE"/>
    <property type="match status" value="1"/>
</dbReference>
<dbReference type="PRINTS" id="PR00081">
    <property type="entry name" value="GDHRDH"/>
</dbReference>
<evidence type="ECO:0000313" key="1">
    <source>
        <dbReference type="EMBL" id="KAJ9615682.1"/>
    </source>
</evidence>
<comment type="caution">
    <text evidence="1">The sequence shown here is derived from an EMBL/GenBank/DDBJ whole genome shotgun (WGS) entry which is preliminary data.</text>
</comment>
<dbReference type="InterPro" id="IPR052184">
    <property type="entry name" value="SDR_enzymes"/>
</dbReference>
<name>A0AA39CPY8_9EURO</name>